<dbReference type="PANTHER" id="PTHR46577">
    <property type="entry name" value="HTH-TYPE TRANSCRIPTIONAL REGULATORY PROTEIN GABR"/>
    <property type="match status" value="1"/>
</dbReference>
<dbReference type="Gene3D" id="1.10.10.10">
    <property type="entry name" value="Winged helix-like DNA-binding domain superfamily/Winged helix DNA-binding domain"/>
    <property type="match status" value="1"/>
</dbReference>
<dbReference type="SMART" id="SM00345">
    <property type="entry name" value="HTH_GNTR"/>
    <property type="match status" value="1"/>
</dbReference>
<name>A0ABZ2M9Z5_9BACT</name>
<protein>
    <submittedName>
        <fullName evidence="7">PLP-dependent aminotransferase family protein</fullName>
    </submittedName>
</protein>
<dbReference type="Pfam" id="PF00392">
    <property type="entry name" value="GntR"/>
    <property type="match status" value="1"/>
</dbReference>
<dbReference type="SUPFAM" id="SSF46785">
    <property type="entry name" value="Winged helix' DNA-binding domain"/>
    <property type="match status" value="1"/>
</dbReference>
<dbReference type="InterPro" id="IPR015421">
    <property type="entry name" value="PyrdxlP-dep_Trfase_major"/>
</dbReference>
<dbReference type="Proteomes" id="UP001370348">
    <property type="component" value="Chromosome"/>
</dbReference>
<dbReference type="InterPro" id="IPR036390">
    <property type="entry name" value="WH_DNA-bd_sf"/>
</dbReference>
<keyword evidence="5" id="KW-0804">Transcription</keyword>
<dbReference type="InterPro" id="IPR000524">
    <property type="entry name" value="Tscrpt_reg_HTH_GntR"/>
</dbReference>
<dbReference type="CDD" id="cd00609">
    <property type="entry name" value="AAT_like"/>
    <property type="match status" value="1"/>
</dbReference>
<evidence type="ECO:0000256" key="3">
    <source>
        <dbReference type="ARBA" id="ARBA00023015"/>
    </source>
</evidence>
<keyword evidence="7" id="KW-0032">Aminotransferase</keyword>
<comment type="similarity">
    <text evidence="1">In the C-terminal section; belongs to the class-I pyridoxal-phosphate-dependent aminotransferase family.</text>
</comment>
<dbReference type="InterPro" id="IPR015424">
    <property type="entry name" value="PyrdxlP-dep_Trfase"/>
</dbReference>
<dbReference type="RefSeq" id="WP_394828956.1">
    <property type="nucleotide sequence ID" value="NZ_CP089984.1"/>
</dbReference>
<evidence type="ECO:0000313" key="7">
    <source>
        <dbReference type="EMBL" id="WXB19336.1"/>
    </source>
</evidence>
<keyword evidence="7" id="KW-0808">Transferase</keyword>
<dbReference type="Pfam" id="PF00155">
    <property type="entry name" value="Aminotran_1_2"/>
    <property type="match status" value="1"/>
</dbReference>
<gene>
    <name evidence="7" type="ORF">LZC94_19160</name>
</gene>
<evidence type="ECO:0000313" key="8">
    <source>
        <dbReference type="Proteomes" id="UP001370348"/>
    </source>
</evidence>
<keyword evidence="4" id="KW-0238">DNA-binding</keyword>
<dbReference type="Gene3D" id="3.40.640.10">
    <property type="entry name" value="Type I PLP-dependent aspartate aminotransferase-like (Major domain)"/>
    <property type="match status" value="1"/>
</dbReference>
<dbReference type="GO" id="GO:0008483">
    <property type="term" value="F:transaminase activity"/>
    <property type="evidence" value="ECO:0007669"/>
    <property type="project" value="UniProtKB-KW"/>
</dbReference>
<evidence type="ECO:0000256" key="4">
    <source>
        <dbReference type="ARBA" id="ARBA00023125"/>
    </source>
</evidence>
<dbReference type="PRINTS" id="PR00035">
    <property type="entry name" value="HTHGNTR"/>
</dbReference>
<dbReference type="InterPro" id="IPR051446">
    <property type="entry name" value="HTH_trans_reg/aminotransferase"/>
</dbReference>
<dbReference type="SUPFAM" id="SSF53383">
    <property type="entry name" value="PLP-dependent transferases"/>
    <property type="match status" value="1"/>
</dbReference>
<keyword evidence="3" id="KW-0805">Transcription regulation</keyword>
<evidence type="ECO:0000259" key="6">
    <source>
        <dbReference type="PROSITE" id="PS50949"/>
    </source>
</evidence>
<keyword evidence="8" id="KW-1185">Reference proteome</keyword>
<dbReference type="InterPro" id="IPR004839">
    <property type="entry name" value="Aminotransferase_I/II_large"/>
</dbReference>
<dbReference type="InterPro" id="IPR036388">
    <property type="entry name" value="WH-like_DNA-bd_sf"/>
</dbReference>
<organism evidence="7 8">
    <name type="scientific">Pendulispora albinea</name>
    <dbReference type="NCBI Taxonomy" id="2741071"/>
    <lineage>
        <taxon>Bacteria</taxon>
        <taxon>Pseudomonadati</taxon>
        <taxon>Myxococcota</taxon>
        <taxon>Myxococcia</taxon>
        <taxon>Myxococcales</taxon>
        <taxon>Sorangiineae</taxon>
        <taxon>Pendulisporaceae</taxon>
        <taxon>Pendulispora</taxon>
    </lineage>
</organism>
<accession>A0ABZ2M9Z5</accession>
<dbReference type="CDD" id="cd07377">
    <property type="entry name" value="WHTH_GntR"/>
    <property type="match status" value="1"/>
</dbReference>
<feature type="domain" description="HTH gntR-type" evidence="6">
    <location>
        <begin position="14"/>
        <end position="82"/>
    </location>
</feature>
<sequence>MRARFTLELPESTLPLFLRIAHAITDSIRSGRLREGEDLPSTRALSNQLGVHRKTVVAAYAELRAQGLVISERARGTFVARDLPPSPPARRALPFSEHPGFHLPSLAAPFTGTPRAPGTLLLLGGVPELRITWRRELARAYGRALGRSDAARLLDYGDPRGEPHLRQALADLVRRTRGVPAPMDGVVVVRGALQGLYLAARALLRAGDCVAVEELSHPSAIRVLRLVGARVEPLPLDAQGLDVEALGALCARMAVRAVYLTPHHQLPTTVTLTPPRRKKLLELASRHALVVLEDDYDHEFHYDGRPTLPLAAADRAGVVVYLGTFSKVLAPGLRVGFVVAPPAVARQLADYRTFVDQQGDHVLERAVADLIEEGDLERFIRRARRVYQARRDVLCEALHAAIPGLELVRPVGGMAAWVRAPGVDTDIWAERAYAAGAAFQPGSIFGVNEAPAHYARVGFAACNTRELVEGVRRMALALPR</sequence>
<dbReference type="PANTHER" id="PTHR46577:SF1">
    <property type="entry name" value="HTH-TYPE TRANSCRIPTIONAL REGULATORY PROTEIN GABR"/>
    <property type="match status" value="1"/>
</dbReference>
<evidence type="ECO:0000256" key="1">
    <source>
        <dbReference type="ARBA" id="ARBA00005384"/>
    </source>
</evidence>
<keyword evidence="2" id="KW-0663">Pyridoxal phosphate</keyword>
<evidence type="ECO:0000256" key="2">
    <source>
        <dbReference type="ARBA" id="ARBA00022898"/>
    </source>
</evidence>
<evidence type="ECO:0000256" key="5">
    <source>
        <dbReference type="ARBA" id="ARBA00023163"/>
    </source>
</evidence>
<proteinExistence type="inferred from homology"/>
<dbReference type="EMBL" id="CP089984">
    <property type="protein sequence ID" value="WXB19336.1"/>
    <property type="molecule type" value="Genomic_DNA"/>
</dbReference>
<dbReference type="PROSITE" id="PS50949">
    <property type="entry name" value="HTH_GNTR"/>
    <property type="match status" value="1"/>
</dbReference>
<reference evidence="7 8" key="1">
    <citation type="submission" date="2021-12" db="EMBL/GenBank/DDBJ databases">
        <title>Discovery of the Pendulisporaceae a myxobacterial family with distinct sporulation behavior and unique specialized metabolism.</title>
        <authorList>
            <person name="Garcia R."/>
            <person name="Popoff A."/>
            <person name="Bader C.D."/>
            <person name="Loehr J."/>
            <person name="Walesch S."/>
            <person name="Walt C."/>
            <person name="Boldt J."/>
            <person name="Bunk B."/>
            <person name="Haeckl F.J.F.P.J."/>
            <person name="Gunesch A.P."/>
            <person name="Birkelbach J."/>
            <person name="Nuebel U."/>
            <person name="Pietschmann T."/>
            <person name="Bach T."/>
            <person name="Mueller R."/>
        </authorList>
    </citation>
    <scope>NUCLEOTIDE SEQUENCE [LARGE SCALE GENOMIC DNA]</scope>
    <source>
        <strain evidence="7 8">MSr11954</strain>
    </source>
</reference>